<dbReference type="Gene3D" id="3.40.1010.10">
    <property type="entry name" value="Cobalt-precorrin-4 Transmethylase, Domain 1"/>
    <property type="match status" value="1"/>
</dbReference>
<dbReference type="InterPro" id="IPR014776">
    <property type="entry name" value="4pyrrole_Mease_sub2"/>
</dbReference>
<dbReference type="Gene3D" id="3.30.950.10">
    <property type="entry name" value="Methyltransferase, Cobalt-precorrin-4 Transmethylase, Domain 2"/>
    <property type="match status" value="1"/>
</dbReference>
<keyword evidence="3" id="KW-0169">Cobalamin biosynthesis</keyword>
<accession>A0A286U0C5</accession>
<dbReference type="Proteomes" id="UP000218542">
    <property type="component" value="Unassembled WGS sequence"/>
</dbReference>
<evidence type="ECO:0000256" key="3">
    <source>
        <dbReference type="ARBA" id="ARBA00022573"/>
    </source>
</evidence>
<proteinExistence type="inferred from homology"/>
<evidence type="ECO:0000256" key="2">
    <source>
        <dbReference type="ARBA" id="ARBA00005879"/>
    </source>
</evidence>
<dbReference type="GO" id="GO:0032259">
    <property type="term" value="P:methylation"/>
    <property type="evidence" value="ECO:0007669"/>
    <property type="project" value="UniProtKB-KW"/>
</dbReference>
<name>A0A286U0C5_9BACT</name>
<dbReference type="UniPathway" id="UPA00148"/>
<dbReference type="PANTHER" id="PTHR45790">
    <property type="entry name" value="SIROHEME SYNTHASE-RELATED"/>
    <property type="match status" value="1"/>
</dbReference>
<dbReference type="GO" id="GO:0046026">
    <property type="term" value="F:precorrin-4 C11-methyltransferase activity"/>
    <property type="evidence" value="ECO:0007669"/>
    <property type="project" value="InterPro"/>
</dbReference>
<dbReference type="CDD" id="cd11641">
    <property type="entry name" value="Precorrin-4_C11-MT"/>
    <property type="match status" value="1"/>
</dbReference>
<dbReference type="InterPro" id="IPR003043">
    <property type="entry name" value="Uropor_MeTrfase_CS"/>
</dbReference>
<keyword evidence="9" id="KW-1185">Reference proteome</keyword>
<comment type="similarity">
    <text evidence="2">Belongs to the precorrin methyltransferase family.</text>
</comment>
<keyword evidence="5 8" id="KW-0808">Transferase</keyword>
<reference evidence="9" key="1">
    <citation type="journal article" date="2017" name="Environ. Microbiol. Rep.">
        <title>Genetic Diversity of Marine Anaerobic Ammonium-Oxidizing Bacteria as Revealed by Genomic and Proteomic Analyses of 'Candidatus Scalindua japonica'.</title>
        <authorList>
            <person name="Oshiki M."/>
            <person name="Mizuto K."/>
            <person name="Kimura Z."/>
            <person name="Kindaichi T."/>
            <person name="Satoh H."/>
            <person name="Okabe S."/>
        </authorList>
    </citation>
    <scope>NUCLEOTIDE SEQUENCE [LARGE SCALE GENOMIC DNA]</scope>
    <source>
        <strain evidence="9">husup-a2</strain>
    </source>
</reference>
<dbReference type="EMBL" id="BAOS01000025">
    <property type="protein sequence ID" value="GAX61599.1"/>
    <property type="molecule type" value="Genomic_DNA"/>
</dbReference>
<protein>
    <submittedName>
        <fullName evidence="8">Precorrin-3B C(17)-methyltransferase</fullName>
    </submittedName>
</protein>
<sequence>MKVYIIGAGPGDPKLITVRGAELIEQCPVVLYTGSLVSKAVIARADKNALVLDSASMDLNEIMDVFIKAKADNHDVARVHTGDPSIFGSTAEQMRRMRKENIDYEIIPGVSSFVASAAALGMELTLPELSQTVIISRCEGRTPVPDKEKLSMLAKHQSTLVLFLSAALDT</sequence>
<dbReference type="AlphaFoldDB" id="A0A286U0C5"/>
<keyword evidence="6" id="KW-0949">S-adenosyl-L-methionine</keyword>
<dbReference type="InterPro" id="IPR014777">
    <property type="entry name" value="4pyrrole_Mease_sub1"/>
</dbReference>
<evidence type="ECO:0000256" key="5">
    <source>
        <dbReference type="ARBA" id="ARBA00022679"/>
    </source>
</evidence>
<evidence type="ECO:0000256" key="4">
    <source>
        <dbReference type="ARBA" id="ARBA00022603"/>
    </source>
</evidence>
<comment type="caution">
    <text evidence="8">The sequence shown here is derived from an EMBL/GenBank/DDBJ whole genome shotgun (WGS) entry which is preliminary data.</text>
</comment>
<dbReference type="InterPro" id="IPR050161">
    <property type="entry name" value="Siro_Cobalamin_biosynth"/>
</dbReference>
<dbReference type="InterPro" id="IPR000878">
    <property type="entry name" value="4pyrrol_Mease"/>
</dbReference>
<dbReference type="GO" id="GO:0009236">
    <property type="term" value="P:cobalamin biosynthetic process"/>
    <property type="evidence" value="ECO:0007669"/>
    <property type="project" value="UniProtKB-UniPathway"/>
</dbReference>
<evidence type="ECO:0000313" key="9">
    <source>
        <dbReference type="Proteomes" id="UP000218542"/>
    </source>
</evidence>
<evidence type="ECO:0000313" key="8">
    <source>
        <dbReference type="EMBL" id="GAX61599.1"/>
    </source>
</evidence>
<comment type="pathway">
    <text evidence="1">Cofactor biosynthesis; adenosylcobalamin biosynthesis.</text>
</comment>
<gene>
    <name evidence="8" type="primary">cobM</name>
    <name evidence="8" type="ORF">SCALIN_C25_0046</name>
</gene>
<feature type="domain" description="Tetrapyrrole methylase" evidence="7">
    <location>
        <begin position="2"/>
        <end position="165"/>
    </location>
</feature>
<dbReference type="PANTHER" id="PTHR45790:SF4">
    <property type="entry name" value="COBALT-PRECORRIN-4 C(11)-METHYLTRANSFERASE"/>
    <property type="match status" value="1"/>
</dbReference>
<dbReference type="InterPro" id="IPR006362">
    <property type="entry name" value="Cbl_synth_CobM/CibF"/>
</dbReference>
<evidence type="ECO:0000256" key="6">
    <source>
        <dbReference type="ARBA" id="ARBA00022691"/>
    </source>
</evidence>
<evidence type="ECO:0000259" key="7">
    <source>
        <dbReference type="Pfam" id="PF00590"/>
    </source>
</evidence>
<dbReference type="InterPro" id="IPR035996">
    <property type="entry name" value="4pyrrol_Methylase_sf"/>
</dbReference>
<dbReference type="Pfam" id="PF00590">
    <property type="entry name" value="TP_methylase"/>
    <property type="match status" value="1"/>
</dbReference>
<dbReference type="SUPFAM" id="SSF53790">
    <property type="entry name" value="Tetrapyrrole methylase"/>
    <property type="match status" value="1"/>
</dbReference>
<evidence type="ECO:0000256" key="1">
    <source>
        <dbReference type="ARBA" id="ARBA00004953"/>
    </source>
</evidence>
<organism evidence="8 9">
    <name type="scientific">Candidatus Scalindua japonica</name>
    <dbReference type="NCBI Taxonomy" id="1284222"/>
    <lineage>
        <taxon>Bacteria</taxon>
        <taxon>Pseudomonadati</taxon>
        <taxon>Planctomycetota</taxon>
        <taxon>Candidatus Brocadiia</taxon>
        <taxon>Candidatus Brocadiales</taxon>
        <taxon>Candidatus Scalinduaceae</taxon>
        <taxon>Candidatus Scalindua</taxon>
    </lineage>
</organism>
<keyword evidence="4 8" id="KW-0489">Methyltransferase</keyword>
<dbReference type="PROSITE" id="PS00839">
    <property type="entry name" value="SUMT_1"/>
    <property type="match status" value="1"/>
</dbReference>